<name>A0A3S5HK36_9FIRM</name>
<proteinExistence type="predicted"/>
<dbReference type="EMBL" id="CP034234">
    <property type="protein sequence ID" value="AZK43720.1"/>
    <property type="molecule type" value="Genomic_DNA"/>
</dbReference>
<feature type="domain" description="VOC" evidence="1">
    <location>
        <begin position="1"/>
        <end position="124"/>
    </location>
</feature>
<dbReference type="KEGG" id="eri:EEI45_01975"/>
<sequence length="131" mass="14937">MKLTPNLMVTNVKESILFYQTVLEMNVYDQVDTDSVPIFAILGRGETTLMLEEKNTLIEEYPTLHTDSINPSLTLFIKVDDVEAEYKRLKTHPNLIKTLHKTFYDTWEFALTDPDGVVITFAGGSYETGKN</sequence>
<dbReference type="Proteomes" id="UP000278804">
    <property type="component" value="Chromosome"/>
</dbReference>
<dbReference type="InterPro" id="IPR029068">
    <property type="entry name" value="Glyas_Bleomycin-R_OHBP_Dase"/>
</dbReference>
<protein>
    <submittedName>
        <fullName evidence="2">Bleomycin resistance family protein</fullName>
    </submittedName>
</protein>
<dbReference type="InterPro" id="IPR037523">
    <property type="entry name" value="VOC_core"/>
</dbReference>
<reference evidence="2 3" key="1">
    <citation type="journal article" date="2020" name="Int. J. Syst. Evol. Microbiol.">
        <title>Description of Erysipelothrix piscisicarius sp. nov., an emergent fish pathogen, and assessment of virulence using a tiger barb (Puntigrus tetrazona) infection model.</title>
        <authorList>
            <person name="Pomaranski E.K."/>
            <person name="Griffin M.J."/>
            <person name="Camus A.C."/>
            <person name="Armwood A.R."/>
            <person name="Shelley J."/>
            <person name="Waldbieser G.C."/>
            <person name="LaFrentz B.R."/>
            <person name="Garcia J.C."/>
            <person name="Yanong R."/>
            <person name="Soto E."/>
        </authorList>
    </citation>
    <scope>NUCLEOTIDE SEQUENCE [LARGE SCALE GENOMIC DNA]</scope>
    <source>
        <strain evidence="2 3">15TAL0474</strain>
    </source>
</reference>
<gene>
    <name evidence="2" type="ORF">EEI45_01975</name>
</gene>
<dbReference type="PROSITE" id="PS51819">
    <property type="entry name" value="VOC"/>
    <property type="match status" value="1"/>
</dbReference>
<keyword evidence="3" id="KW-1185">Reference proteome</keyword>
<dbReference type="RefSeq" id="WP_125163936.1">
    <property type="nucleotide sequence ID" value="NZ_CP034234.1"/>
</dbReference>
<evidence type="ECO:0000313" key="2">
    <source>
        <dbReference type="EMBL" id="AZK43720.1"/>
    </source>
</evidence>
<dbReference type="Gene3D" id="3.10.180.10">
    <property type="entry name" value="2,3-Dihydroxybiphenyl 1,2-Dioxygenase, domain 1"/>
    <property type="match status" value="1"/>
</dbReference>
<accession>A0A3S5HK36</accession>
<dbReference type="InterPro" id="IPR004360">
    <property type="entry name" value="Glyas_Fos-R_dOase_dom"/>
</dbReference>
<dbReference type="AlphaFoldDB" id="A0A3S5HK36"/>
<dbReference type="SUPFAM" id="SSF54593">
    <property type="entry name" value="Glyoxalase/Bleomycin resistance protein/Dihydroxybiphenyl dioxygenase"/>
    <property type="match status" value="1"/>
</dbReference>
<dbReference type="Pfam" id="PF00903">
    <property type="entry name" value="Glyoxalase"/>
    <property type="match status" value="1"/>
</dbReference>
<organism evidence="2 3">
    <name type="scientific">Erysipelothrix piscisicarius</name>
    <dbReference type="NCBI Taxonomy" id="2485784"/>
    <lineage>
        <taxon>Bacteria</taxon>
        <taxon>Bacillati</taxon>
        <taxon>Bacillota</taxon>
        <taxon>Erysipelotrichia</taxon>
        <taxon>Erysipelotrichales</taxon>
        <taxon>Erysipelotrichaceae</taxon>
        <taxon>Erysipelothrix</taxon>
    </lineage>
</organism>
<evidence type="ECO:0000259" key="1">
    <source>
        <dbReference type="PROSITE" id="PS51819"/>
    </source>
</evidence>
<evidence type="ECO:0000313" key="3">
    <source>
        <dbReference type="Proteomes" id="UP000278804"/>
    </source>
</evidence>